<feature type="region of interest" description="Disordered" evidence="1">
    <location>
        <begin position="375"/>
        <end position="472"/>
    </location>
</feature>
<dbReference type="Proteomes" id="UP001497525">
    <property type="component" value="Unassembled WGS sequence"/>
</dbReference>
<feature type="region of interest" description="Disordered" evidence="1">
    <location>
        <begin position="147"/>
        <end position="179"/>
    </location>
</feature>
<feature type="region of interest" description="Disordered" evidence="1">
    <location>
        <begin position="314"/>
        <end position="343"/>
    </location>
</feature>
<feature type="compositionally biased region" description="Low complexity" evidence="1">
    <location>
        <begin position="434"/>
        <end position="449"/>
    </location>
</feature>
<feature type="compositionally biased region" description="Basic and acidic residues" evidence="1">
    <location>
        <begin position="380"/>
        <end position="389"/>
    </location>
</feature>
<name>A0AAV2THQ6_CALDB</name>
<comment type="caution">
    <text evidence="2">The sequence shown here is derived from an EMBL/GenBank/DDBJ whole genome shotgun (WGS) entry which is preliminary data.</text>
</comment>
<organism evidence="2 3">
    <name type="scientific">Calicophoron daubneyi</name>
    <name type="common">Rumen fluke</name>
    <name type="synonym">Paramphistomum daubneyi</name>
    <dbReference type="NCBI Taxonomy" id="300641"/>
    <lineage>
        <taxon>Eukaryota</taxon>
        <taxon>Metazoa</taxon>
        <taxon>Spiralia</taxon>
        <taxon>Lophotrochozoa</taxon>
        <taxon>Platyhelminthes</taxon>
        <taxon>Trematoda</taxon>
        <taxon>Digenea</taxon>
        <taxon>Plagiorchiida</taxon>
        <taxon>Pronocephalata</taxon>
        <taxon>Paramphistomoidea</taxon>
        <taxon>Paramphistomidae</taxon>
        <taxon>Calicophoron</taxon>
    </lineage>
</organism>
<evidence type="ECO:0000313" key="3">
    <source>
        <dbReference type="Proteomes" id="UP001497525"/>
    </source>
</evidence>
<proteinExistence type="predicted"/>
<gene>
    <name evidence="2" type="ORF">CDAUBV1_LOCUS9967</name>
</gene>
<reference evidence="2" key="1">
    <citation type="submission" date="2024-06" db="EMBL/GenBank/DDBJ databases">
        <authorList>
            <person name="Liu X."/>
            <person name="Lenzi L."/>
            <person name="Haldenby T S."/>
            <person name="Uol C."/>
        </authorList>
    </citation>
    <scope>NUCLEOTIDE SEQUENCE</scope>
</reference>
<feature type="compositionally biased region" description="Basic residues" evidence="1">
    <location>
        <begin position="417"/>
        <end position="433"/>
    </location>
</feature>
<feature type="compositionally biased region" description="Polar residues" evidence="1">
    <location>
        <begin position="332"/>
        <end position="342"/>
    </location>
</feature>
<sequence>MEPRPPVSHSRGGRLSSCTPVACAPCEQAITLENIASSYCMADVVLRASLQDVIPQNSRAALHLTLSPRTKALKLVRKDGVVVTSTDYQQLRGRNRQKRMRYNYLKSRIYRHAGPEEDEEGLGQEILRTKRDMNWFLRYQQSILQQADNATMNHRRRRNNPEGGGGRKHTNRRRRARDSRLHDLDGITELVLGCSTCSSLIPAAGESRNSGLTVKKWLIMGRRIIDESSKKYSNQVQVTFLAIWDRNSLEFRRSLNAIRRQPVSYLCPKKPSVITDPLRIRGGSFNPSRNLKILRSAPSELSDAPVNANLWRNHRPAHSYGNQMHTEHRRPSSTTISPSNESAVAVSAFSIPKEQLDHNLTPDEMLPHRNDQNRYTQHVDSQRDAKQRSDSQSPRTYPPANELGQQELGREDYRQWRRERRKRQRGQKQRRKQIQTQQQPTQRRTTTLQPAHPINPYMNEQPDVYSRPYWLP</sequence>
<protein>
    <submittedName>
        <fullName evidence="2">Uncharacterized protein</fullName>
    </submittedName>
</protein>
<feature type="compositionally biased region" description="Basic residues" evidence="1">
    <location>
        <begin position="166"/>
        <end position="177"/>
    </location>
</feature>
<dbReference type="EMBL" id="CAXLJL010000268">
    <property type="protein sequence ID" value="CAL5135856.1"/>
    <property type="molecule type" value="Genomic_DNA"/>
</dbReference>
<evidence type="ECO:0000313" key="2">
    <source>
        <dbReference type="EMBL" id="CAL5135856.1"/>
    </source>
</evidence>
<evidence type="ECO:0000256" key="1">
    <source>
        <dbReference type="SAM" id="MobiDB-lite"/>
    </source>
</evidence>
<dbReference type="AlphaFoldDB" id="A0AAV2THQ6"/>
<accession>A0AAV2THQ6</accession>